<accession>A0ACB7YBP8</accession>
<gene>
    <name evidence="1" type="ORF">Vadar_001914</name>
</gene>
<keyword evidence="2" id="KW-1185">Reference proteome</keyword>
<comment type="caution">
    <text evidence="1">The sequence shown here is derived from an EMBL/GenBank/DDBJ whole genome shotgun (WGS) entry which is preliminary data.</text>
</comment>
<dbReference type="Proteomes" id="UP000828048">
    <property type="component" value="Chromosome 8"/>
</dbReference>
<evidence type="ECO:0000313" key="2">
    <source>
        <dbReference type="Proteomes" id="UP000828048"/>
    </source>
</evidence>
<proteinExistence type="predicted"/>
<sequence>MWRLFTTTTNTTSPSPTVVAVVNRASSVVSPSVSSSTTAQSPLPQLVYPSLAIATRSADNNNQQLAVATTVNPPTKRSTKDRHTKVDGRWRRITVGDVRCR</sequence>
<reference evidence="1 2" key="1">
    <citation type="journal article" date="2021" name="Hortic Res">
        <title>High-quality reference genome and annotation aids understanding of berry development for evergreen blueberry (Vaccinium darrowii).</title>
        <authorList>
            <person name="Yu J."/>
            <person name="Hulse-Kemp A.M."/>
            <person name="Babiker E."/>
            <person name="Staton M."/>
        </authorList>
    </citation>
    <scope>NUCLEOTIDE SEQUENCE [LARGE SCALE GENOMIC DNA]</scope>
    <source>
        <strain evidence="2">cv. NJ 8807/NJ 8810</strain>
        <tissue evidence="1">Young leaf</tissue>
    </source>
</reference>
<organism evidence="1 2">
    <name type="scientific">Vaccinium darrowii</name>
    <dbReference type="NCBI Taxonomy" id="229202"/>
    <lineage>
        <taxon>Eukaryota</taxon>
        <taxon>Viridiplantae</taxon>
        <taxon>Streptophyta</taxon>
        <taxon>Embryophyta</taxon>
        <taxon>Tracheophyta</taxon>
        <taxon>Spermatophyta</taxon>
        <taxon>Magnoliopsida</taxon>
        <taxon>eudicotyledons</taxon>
        <taxon>Gunneridae</taxon>
        <taxon>Pentapetalae</taxon>
        <taxon>asterids</taxon>
        <taxon>Ericales</taxon>
        <taxon>Ericaceae</taxon>
        <taxon>Vaccinioideae</taxon>
        <taxon>Vaccinieae</taxon>
        <taxon>Vaccinium</taxon>
    </lineage>
</organism>
<name>A0ACB7YBP8_9ERIC</name>
<protein>
    <submittedName>
        <fullName evidence="1">Uncharacterized protein</fullName>
    </submittedName>
</protein>
<evidence type="ECO:0000313" key="1">
    <source>
        <dbReference type="EMBL" id="KAH7850712.1"/>
    </source>
</evidence>
<dbReference type="EMBL" id="CM037158">
    <property type="protein sequence ID" value="KAH7850712.1"/>
    <property type="molecule type" value="Genomic_DNA"/>
</dbReference>